<feature type="transmembrane region" description="Helical" evidence="5">
    <location>
        <begin position="88"/>
        <end position="115"/>
    </location>
</feature>
<dbReference type="InterPro" id="IPR023271">
    <property type="entry name" value="Aquaporin-like"/>
</dbReference>
<dbReference type="EMBL" id="MJBI02000001">
    <property type="protein sequence ID" value="RAI82858.1"/>
    <property type="molecule type" value="Genomic_DNA"/>
</dbReference>
<organism evidence="6 7">
    <name type="scientific">Macrococcoides goetzii</name>
    <dbReference type="NCBI Taxonomy" id="1891097"/>
    <lineage>
        <taxon>Bacteria</taxon>
        <taxon>Bacillati</taxon>
        <taxon>Bacillota</taxon>
        <taxon>Bacilli</taxon>
        <taxon>Bacillales</taxon>
        <taxon>Staphylococcaceae</taxon>
        <taxon>Macrococcoides</taxon>
    </lineage>
</organism>
<dbReference type="RefSeq" id="WP_099577616.1">
    <property type="nucleotide sequence ID" value="NZ_MJBI02000001.1"/>
</dbReference>
<name>A0A2G5NRY6_9STAP</name>
<feature type="transmembrane region" description="Helical" evidence="5">
    <location>
        <begin position="251"/>
        <end position="273"/>
    </location>
</feature>
<keyword evidence="2 5" id="KW-0812">Transmembrane</keyword>
<keyword evidence="3 5" id="KW-1133">Transmembrane helix</keyword>
<proteinExistence type="predicted"/>
<feature type="transmembrane region" description="Helical" evidence="5">
    <location>
        <begin position="127"/>
        <end position="149"/>
    </location>
</feature>
<accession>A0A2G5NRY6</accession>
<dbReference type="Proteomes" id="UP000229523">
    <property type="component" value="Unassembled WGS sequence"/>
</dbReference>
<dbReference type="AlphaFoldDB" id="A0A2G5NRY6"/>
<dbReference type="Pfam" id="PF01226">
    <property type="entry name" value="Form_Nir_trans"/>
    <property type="match status" value="1"/>
</dbReference>
<dbReference type="GO" id="GO:0005886">
    <property type="term" value="C:plasma membrane"/>
    <property type="evidence" value="ECO:0007669"/>
    <property type="project" value="TreeGrafter"/>
</dbReference>
<dbReference type="PANTHER" id="PTHR30520">
    <property type="entry name" value="FORMATE TRANSPORTER-RELATED"/>
    <property type="match status" value="1"/>
</dbReference>
<keyword evidence="4 5" id="KW-0472">Membrane</keyword>
<dbReference type="GO" id="GO:0015499">
    <property type="term" value="F:formate transmembrane transporter activity"/>
    <property type="evidence" value="ECO:0007669"/>
    <property type="project" value="TreeGrafter"/>
</dbReference>
<evidence type="ECO:0000256" key="3">
    <source>
        <dbReference type="ARBA" id="ARBA00022989"/>
    </source>
</evidence>
<comment type="subcellular location">
    <subcellularLocation>
        <location evidence="1">Membrane</location>
        <topology evidence="1">Multi-pass membrane protein</topology>
    </subcellularLocation>
</comment>
<protein>
    <submittedName>
        <fullName evidence="6">Formate/nitrite transporter</fullName>
    </submittedName>
</protein>
<evidence type="ECO:0000256" key="2">
    <source>
        <dbReference type="ARBA" id="ARBA00022692"/>
    </source>
</evidence>
<dbReference type="PANTHER" id="PTHR30520:SF8">
    <property type="entry name" value="NITRITE TRANSPORTER NIRC"/>
    <property type="match status" value="1"/>
</dbReference>
<dbReference type="Gene3D" id="1.20.1080.10">
    <property type="entry name" value="Glycerol uptake facilitator protein"/>
    <property type="match status" value="1"/>
</dbReference>
<dbReference type="InterPro" id="IPR000292">
    <property type="entry name" value="For/NO2_transpt"/>
</dbReference>
<feature type="transmembrane region" description="Helical" evidence="5">
    <location>
        <begin position="206"/>
        <end position="239"/>
    </location>
</feature>
<evidence type="ECO:0000256" key="1">
    <source>
        <dbReference type="ARBA" id="ARBA00004141"/>
    </source>
</evidence>
<evidence type="ECO:0000313" key="7">
    <source>
        <dbReference type="Proteomes" id="UP000229523"/>
    </source>
</evidence>
<gene>
    <name evidence="6" type="ORF">BFS35_004000</name>
</gene>
<evidence type="ECO:0000256" key="4">
    <source>
        <dbReference type="ARBA" id="ARBA00023136"/>
    </source>
</evidence>
<keyword evidence="7" id="KW-1185">Reference proteome</keyword>
<evidence type="ECO:0000256" key="5">
    <source>
        <dbReference type="SAM" id="Phobius"/>
    </source>
</evidence>
<feature type="transmembrane region" description="Helical" evidence="5">
    <location>
        <begin position="49"/>
        <end position="68"/>
    </location>
</feature>
<sequence>MKNNNQSSELDNFNFPETEKFFYGRKLMDGIQDTVLTKESLVKDFFIRYIFRAMMAGFIIGLMIVFTWKTRIDFTPYIGADLASLVGGITFSFALIFIIFTYSELLTSNFMYFTVGIFYKSVTVRRAFLVFTLCFLGNMIGGILLFSLLKFSTVVSNDMLGLMHTIVDKKLHLSNDDIFIRGILANFFINISIIVTMHFKEALPKMVAMIIGVTIFAYMGYEHVIANGVMFICSLFYQFNPENILPMLRNLLFSGLGNYVGGGLFIGLFYAYLNAPKRH</sequence>
<comment type="caution">
    <text evidence="6">The sequence shown here is derived from an EMBL/GenBank/DDBJ whole genome shotgun (WGS) entry which is preliminary data.</text>
</comment>
<feature type="transmembrane region" description="Helical" evidence="5">
    <location>
        <begin position="178"/>
        <end position="199"/>
    </location>
</feature>
<evidence type="ECO:0000313" key="6">
    <source>
        <dbReference type="EMBL" id="RAI82858.1"/>
    </source>
</evidence>
<reference evidence="6 7" key="1">
    <citation type="journal article" date="2018" name="Front. Microbiol.">
        <title>Description and Comparative Genomics of Macrococcus caseolyticus subsp. hominis subsp. nov., Macrococcus goetzii sp. nov., Macrococcus epidermidis sp. nov., and Macrococcus bohemicus sp. nov., Novel Macrococci From Human Clinical Material With Virulence Potential and Suspected Uptake of Foreign DNA by Natural Transformation.</title>
        <authorList>
            <person name="Maslanova I."/>
            <person name="Wertheimer Z."/>
            <person name="Sedlacek I."/>
            <person name="Svec P."/>
            <person name="Indrakova A."/>
            <person name="Kovarovic V."/>
            <person name="Schumann P."/>
            <person name="Sproer C."/>
            <person name="Kralova S."/>
            <person name="Sedo O."/>
            <person name="Kristofova L."/>
            <person name="Vrbovska V."/>
            <person name="Fuzik T."/>
            <person name="Petras P."/>
            <person name="Zdrahal Z."/>
            <person name="Ruzickova V."/>
            <person name="Doskar J."/>
            <person name="Pantucek R."/>
        </authorList>
    </citation>
    <scope>NUCLEOTIDE SEQUENCE [LARGE SCALE GENOMIC DNA]</scope>
    <source>
        <strain evidence="6 7">CCM 4927</strain>
    </source>
</reference>